<sequence>MGTSWEYFKRYEIKPDEDYGDDIIHYIDNDSLNITYSTSSQLASIIEHFGIQLPVYDVYEPPKSKILNLVDPLMVARAASKGIELLESEINPFVKSLGSSNDLEHLFSPNDIDEYHTAESLNERISSYLKKMVTLSISGHYFVRSND</sequence>
<gene>
    <name evidence="1" type="ORF">JI735_34240</name>
</gene>
<dbReference type="EMBL" id="CP068596">
    <property type="protein sequence ID" value="QQZ64501.1"/>
    <property type="molecule type" value="Genomic_DNA"/>
</dbReference>
<proteinExistence type="predicted"/>
<evidence type="ECO:0000313" key="1">
    <source>
        <dbReference type="EMBL" id="QQZ64501.1"/>
    </source>
</evidence>
<geneLocation type="plasmid" evidence="1 2">
    <name>unnamed1</name>
</geneLocation>
<keyword evidence="1" id="KW-0614">Plasmid</keyword>
<keyword evidence="2" id="KW-1185">Reference proteome</keyword>
<name>A0A974PIJ9_9BACL</name>
<dbReference type="AlphaFoldDB" id="A0A974PIJ9"/>
<dbReference type="RefSeq" id="WP_039833930.1">
    <property type="nucleotide sequence ID" value="NZ_CP068596.1"/>
</dbReference>
<accession>A0A974PIJ9</accession>
<dbReference type="Proteomes" id="UP000595841">
    <property type="component" value="Plasmid unnamed1"/>
</dbReference>
<organism evidence="1 2">
    <name type="scientific">Paenibacillus sonchi</name>
    <dbReference type="NCBI Taxonomy" id="373687"/>
    <lineage>
        <taxon>Bacteria</taxon>
        <taxon>Bacillati</taxon>
        <taxon>Bacillota</taxon>
        <taxon>Bacilli</taxon>
        <taxon>Bacillales</taxon>
        <taxon>Paenibacillaceae</taxon>
        <taxon>Paenibacillus</taxon>
        <taxon>Paenibacillus sonchi group</taxon>
    </lineage>
</organism>
<reference evidence="1 2" key="1">
    <citation type="submission" date="2021-01" db="EMBL/GenBank/DDBJ databases">
        <title>Whole genome sequence of Paenibacillus sonchi LMG 24727 for comparative genomics.</title>
        <authorList>
            <person name="Lee G."/>
            <person name="Kim M.-J."/>
            <person name="Lim K."/>
            <person name="Shin J.-H."/>
        </authorList>
    </citation>
    <scope>NUCLEOTIDE SEQUENCE [LARGE SCALE GENOMIC DNA]</scope>
    <source>
        <strain evidence="1 2">LMG 24727</strain>
        <plasmid evidence="1 2">unnamed1</plasmid>
    </source>
</reference>
<protein>
    <submittedName>
        <fullName evidence="1">Uncharacterized protein</fullName>
    </submittedName>
</protein>
<evidence type="ECO:0000313" key="2">
    <source>
        <dbReference type="Proteomes" id="UP000595841"/>
    </source>
</evidence>
<dbReference type="KEGG" id="pson:JI735_34240"/>